<feature type="transmembrane region" description="Helical" evidence="2">
    <location>
        <begin position="67"/>
        <end position="89"/>
    </location>
</feature>
<keyword evidence="4" id="KW-1185">Reference proteome</keyword>
<dbReference type="HOGENOM" id="CLU_2201705_0_0_1"/>
<evidence type="ECO:0000313" key="4">
    <source>
        <dbReference type="Proteomes" id="UP000011115"/>
    </source>
</evidence>
<feature type="region of interest" description="Disordered" evidence="1">
    <location>
        <begin position="23"/>
        <end position="49"/>
    </location>
</feature>
<sequence length="108" mass="11402">MDGHSGMHGHGFGNARTPLLDRHALGRKRNDAGDDQLGDLEHGDSVPAPNVGFGRVISLAKPEAGNLVLATIALLFAATSSILIVGTSFSVHCFSTEAKVGFPRFSYR</sequence>
<dbReference type="ExpressionAtlas" id="M1CA06">
    <property type="expression patterns" value="baseline and differential"/>
</dbReference>
<reference evidence="3" key="2">
    <citation type="submission" date="2015-06" db="UniProtKB">
        <authorList>
            <consortium name="EnsemblPlants"/>
        </authorList>
    </citation>
    <scope>IDENTIFICATION</scope>
    <source>
        <strain evidence="3">DM1-3 516 R44</strain>
    </source>
</reference>
<protein>
    <submittedName>
        <fullName evidence="3">Multidrug resistance protein</fullName>
    </submittedName>
</protein>
<keyword evidence="2" id="KW-0812">Transmembrane</keyword>
<dbReference type="EnsemblPlants" id="PGSC0003DMT400063064">
    <property type="protein sequence ID" value="PGSC0003DMT400063064"/>
    <property type="gene ID" value="PGSC0003DMG400024532"/>
</dbReference>
<dbReference type="OrthoDB" id="6500128at2759"/>
<organism evidence="3 4">
    <name type="scientific">Solanum tuberosum</name>
    <name type="common">Potato</name>
    <dbReference type="NCBI Taxonomy" id="4113"/>
    <lineage>
        <taxon>Eukaryota</taxon>
        <taxon>Viridiplantae</taxon>
        <taxon>Streptophyta</taxon>
        <taxon>Embryophyta</taxon>
        <taxon>Tracheophyta</taxon>
        <taxon>Spermatophyta</taxon>
        <taxon>Magnoliopsida</taxon>
        <taxon>eudicotyledons</taxon>
        <taxon>Gunneridae</taxon>
        <taxon>Pentapetalae</taxon>
        <taxon>asterids</taxon>
        <taxon>lamiids</taxon>
        <taxon>Solanales</taxon>
        <taxon>Solanaceae</taxon>
        <taxon>Solanoideae</taxon>
        <taxon>Solaneae</taxon>
        <taxon>Solanum</taxon>
    </lineage>
</organism>
<evidence type="ECO:0000256" key="1">
    <source>
        <dbReference type="SAM" id="MobiDB-lite"/>
    </source>
</evidence>
<keyword evidence="2" id="KW-1133">Transmembrane helix</keyword>
<reference evidence="4" key="1">
    <citation type="journal article" date="2011" name="Nature">
        <title>Genome sequence and analysis of the tuber crop potato.</title>
        <authorList>
            <consortium name="The Potato Genome Sequencing Consortium"/>
        </authorList>
    </citation>
    <scope>NUCLEOTIDE SEQUENCE [LARGE SCALE GENOMIC DNA]</scope>
    <source>
        <strain evidence="4">cv. DM1-3 516 R44</strain>
    </source>
</reference>
<name>M1CA06_SOLTU</name>
<proteinExistence type="predicted"/>
<accession>M1CA06</accession>
<dbReference type="Proteomes" id="UP000011115">
    <property type="component" value="Unassembled WGS sequence"/>
</dbReference>
<keyword evidence="2" id="KW-0472">Membrane</keyword>
<evidence type="ECO:0000256" key="2">
    <source>
        <dbReference type="SAM" id="Phobius"/>
    </source>
</evidence>
<dbReference type="AlphaFoldDB" id="M1CA06"/>
<evidence type="ECO:0000313" key="3">
    <source>
        <dbReference type="EnsemblPlants" id="PGSC0003DMT400063064"/>
    </source>
</evidence>
<dbReference type="Gramene" id="PGSC0003DMT400063064">
    <property type="protein sequence ID" value="PGSC0003DMT400063064"/>
    <property type="gene ID" value="PGSC0003DMG400024532"/>
</dbReference>
<feature type="compositionally biased region" description="Basic and acidic residues" evidence="1">
    <location>
        <begin position="23"/>
        <end position="32"/>
    </location>
</feature>
<gene>
    <name evidence="3" type="primary">LOC102586029</name>
</gene>